<dbReference type="GO" id="GO:0031261">
    <property type="term" value="C:DNA replication preinitiation complex"/>
    <property type="evidence" value="ECO:0007669"/>
    <property type="project" value="TreeGrafter"/>
</dbReference>
<feature type="region of interest" description="Disordered" evidence="2">
    <location>
        <begin position="167"/>
        <end position="226"/>
    </location>
</feature>
<keyword evidence="5" id="KW-1185">Reference proteome</keyword>
<dbReference type="GeneID" id="76148073"/>
<name>A0AAD5G1I1_9ASCO</name>
<dbReference type="PANTHER" id="PTHR28067">
    <property type="entry name" value="DNA REPLICATION REGULATOR SLD3"/>
    <property type="match status" value="1"/>
</dbReference>
<feature type="domain" description="DNA replication regulator Sld3 C-terminal" evidence="3">
    <location>
        <begin position="229"/>
        <end position="815"/>
    </location>
</feature>
<accession>A0AAD5G1I1</accession>
<organism evidence="4 5">
    <name type="scientific">Candida theae</name>
    <dbReference type="NCBI Taxonomy" id="1198502"/>
    <lineage>
        <taxon>Eukaryota</taxon>
        <taxon>Fungi</taxon>
        <taxon>Dikarya</taxon>
        <taxon>Ascomycota</taxon>
        <taxon>Saccharomycotina</taxon>
        <taxon>Pichiomycetes</taxon>
        <taxon>Debaryomycetaceae</taxon>
        <taxon>Candida/Lodderomyces clade</taxon>
        <taxon>Candida</taxon>
    </lineage>
</organism>
<proteinExistence type="predicted"/>
<dbReference type="GO" id="GO:0006270">
    <property type="term" value="P:DNA replication initiation"/>
    <property type="evidence" value="ECO:0007669"/>
    <property type="project" value="InterPro"/>
</dbReference>
<dbReference type="Proteomes" id="UP001204833">
    <property type="component" value="Unassembled WGS sequence"/>
</dbReference>
<sequence length="990" mass="110236">MNKQTLDEGNEDPLTGTFKILDRSTNIEINITPIHMISLHSLLPSIPTQTSLDSPQSLLSELSNDKSEQSALEPIMHIFKSSKKLRRDCYWLCELKFKVDDKFNHWGAMFPLSNAEDDIGDNEQNKDGGRDEAGCYFGVFKVKEPILEDKNADETYHFANEQDLTAIDEFSLNEKEEELQTSETSESIEPFSMQPPTRPQNDSSKNGLVSHADSSSTFLSPTKREDSQDPLQFLTNRYYHSLYSLNEPLSYFSKTSLPRFKNLCEGNDSLILTILDSLILNMDKFDLRYDGKSNGELFASEASSSSGCEFQHREKFRQRVGFSVKRNVEGDGKEDSVNSGVGSLHLDGIDNEKLQRLTLELKVREAQLQIILLFEAFQLWNIDEDEFLKQNLQKQNELMKESQDQLKASLVRARKRRRTNTKKSTNGHQEKKESKRVKPITLSGPESSNEMSNRGFAYYLYLNKLIDRLNLWEVLMVPDKHGMQGGRNVVANGNSGGSSSSYGFLAYVLVPYYGKTLPLLMKYVIRNMKNTNMELTSKVKKKSHSKKRTSSRTSSATDISAGSDKTPIEDGTNKEDGVGEEKESKVKRKSIVSSDNNDTLIKDISIASLKRSKSNLGGQSSRELLDKRQVDLNFKPPQLKKQLSSNLDNGGAILSTNSSSSLIFGKARRSRTLPRVGSTSEITPSMNVAQTPMKGGREVVPNGTSISDSSRDLMMPFSQVDATPAKQRVVDLEIFTPARKHHALESPVSSTMKKQAPNSIFTSPASANDASTFLKPASGSMAQRLQSVALGIVPDAAKTTYLQEETSSVAFTPKKRSTDQTVTMPRDSPHDLIVEATPQRNQHNTPQSKAPPYISIVESTPVQSSAKLSALSKDTADTVVQATPQQQRSPQQHIQTPIIKHNQESQFKSPIALQKNGKFSSPSVQKTKPGDPVAINESPIYNAYATTGLLSLRGKSTAEEVSDDEGDAAYDSDEILNPKKRKMRATYSRR</sequence>
<protein>
    <recommendedName>
        <fullName evidence="3">DNA replication regulator Sld3 C-terminal domain-containing protein</fullName>
    </recommendedName>
</protein>
<feature type="compositionally biased region" description="Basic and acidic residues" evidence="2">
    <location>
        <begin position="566"/>
        <end position="584"/>
    </location>
</feature>
<evidence type="ECO:0000313" key="4">
    <source>
        <dbReference type="EMBL" id="KAI5968898.1"/>
    </source>
</evidence>
<evidence type="ECO:0000259" key="3">
    <source>
        <dbReference type="Pfam" id="PF08639"/>
    </source>
</evidence>
<dbReference type="EMBL" id="JAIHNG010000001">
    <property type="protein sequence ID" value="KAI5968898.1"/>
    <property type="molecule type" value="Genomic_DNA"/>
</dbReference>
<feature type="compositionally biased region" description="Polar residues" evidence="2">
    <location>
        <begin position="199"/>
        <end position="220"/>
    </location>
</feature>
<feature type="region of interest" description="Disordered" evidence="2">
    <location>
        <begin position="535"/>
        <end position="591"/>
    </location>
</feature>
<dbReference type="AlphaFoldDB" id="A0AAD5G1I1"/>
<evidence type="ECO:0000256" key="1">
    <source>
        <dbReference type="SAM" id="Coils"/>
    </source>
</evidence>
<dbReference type="Gene3D" id="1.20.58.2130">
    <property type="match status" value="1"/>
</dbReference>
<feature type="region of interest" description="Disordered" evidence="2">
    <location>
        <begin position="953"/>
        <end position="972"/>
    </location>
</feature>
<dbReference type="InterPro" id="IPR042511">
    <property type="entry name" value="Sld3"/>
</dbReference>
<dbReference type="RefSeq" id="XP_051611432.1">
    <property type="nucleotide sequence ID" value="XM_051750490.1"/>
</dbReference>
<comment type="caution">
    <text evidence="4">The sequence shown here is derived from an EMBL/GenBank/DDBJ whole genome shotgun (WGS) entry which is preliminary data.</text>
</comment>
<feature type="compositionally biased region" description="Basic residues" evidence="2">
    <location>
        <begin position="538"/>
        <end position="550"/>
    </location>
</feature>
<evidence type="ECO:0000313" key="5">
    <source>
        <dbReference type="Proteomes" id="UP001204833"/>
    </source>
</evidence>
<keyword evidence="1" id="KW-0175">Coiled coil</keyword>
<feature type="compositionally biased region" description="Acidic residues" evidence="2">
    <location>
        <begin position="960"/>
        <end position="972"/>
    </location>
</feature>
<dbReference type="PANTHER" id="PTHR28067:SF1">
    <property type="entry name" value="DNA REPLICATION REGULATOR SLD3"/>
    <property type="match status" value="1"/>
</dbReference>
<feature type="region of interest" description="Disordered" evidence="2">
    <location>
        <begin position="686"/>
        <end position="711"/>
    </location>
</feature>
<dbReference type="InterPro" id="IPR013948">
    <property type="entry name" value="DNA_replication_reg_Sld3_C"/>
</dbReference>
<reference evidence="4 5" key="1">
    <citation type="journal article" date="2022" name="DNA Res.">
        <title>Genome analysis of five recently described species of the CUG-Ser clade uncovers Candida theae as a new hybrid lineage with pathogenic potential in the Candida parapsilosis species complex.</title>
        <authorList>
            <person name="Mixao V."/>
            <person name="Del Olmo V."/>
            <person name="Hegedusova E."/>
            <person name="Saus E."/>
            <person name="Pryszcz L."/>
            <person name="Cillingova A."/>
            <person name="Nosek J."/>
            <person name="Gabaldon T."/>
        </authorList>
    </citation>
    <scope>NUCLEOTIDE SEQUENCE [LARGE SCALE GENOMIC DNA]</scope>
    <source>
        <strain evidence="4 5">CBS 12239</strain>
    </source>
</reference>
<feature type="region of interest" description="Disordered" evidence="2">
    <location>
        <begin position="411"/>
        <end position="448"/>
    </location>
</feature>
<feature type="coiled-coil region" evidence="1">
    <location>
        <begin position="349"/>
        <end position="409"/>
    </location>
</feature>
<dbReference type="Pfam" id="PF08639">
    <property type="entry name" value="Sld3_STD"/>
    <property type="match status" value="1"/>
</dbReference>
<gene>
    <name evidence="4" type="ORF">KGF57_000013</name>
</gene>
<feature type="compositionally biased region" description="Basic residues" evidence="2">
    <location>
        <begin position="412"/>
        <end position="421"/>
    </location>
</feature>
<evidence type="ECO:0000256" key="2">
    <source>
        <dbReference type="SAM" id="MobiDB-lite"/>
    </source>
</evidence>